<dbReference type="RefSeq" id="XP_009174750.1">
    <property type="nucleotide sequence ID" value="XM_009176486.1"/>
</dbReference>
<dbReference type="OrthoDB" id="6229751at2759"/>
<dbReference type="Proteomes" id="UP000054324">
    <property type="component" value="Unassembled WGS sequence"/>
</dbReference>
<dbReference type="AlphaFoldDB" id="A0A075A272"/>
<proteinExistence type="predicted"/>
<dbReference type="KEGG" id="ovi:T265_10189"/>
<organism evidence="1 2">
    <name type="scientific">Opisthorchis viverrini</name>
    <name type="common">Southeast Asian liver fluke</name>
    <dbReference type="NCBI Taxonomy" id="6198"/>
    <lineage>
        <taxon>Eukaryota</taxon>
        <taxon>Metazoa</taxon>
        <taxon>Spiralia</taxon>
        <taxon>Lophotrochozoa</taxon>
        <taxon>Platyhelminthes</taxon>
        <taxon>Trematoda</taxon>
        <taxon>Digenea</taxon>
        <taxon>Opisthorchiida</taxon>
        <taxon>Opisthorchiata</taxon>
        <taxon>Opisthorchiidae</taxon>
        <taxon>Opisthorchis</taxon>
    </lineage>
</organism>
<accession>A0A075A272</accession>
<reference evidence="1 2" key="1">
    <citation type="submission" date="2013-11" db="EMBL/GenBank/DDBJ databases">
        <title>Opisthorchis viverrini - life in the bile duct.</title>
        <authorList>
            <person name="Young N.D."/>
            <person name="Nagarajan N."/>
            <person name="Lin S.J."/>
            <person name="Korhonen P.K."/>
            <person name="Jex A.R."/>
            <person name="Hall R.S."/>
            <person name="Safavi-Hemami H."/>
            <person name="Kaewkong W."/>
            <person name="Bertrand D."/>
            <person name="Gao S."/>
            <person name="Seet Q."/>
            <person name="Wongkham S."/>
            <person name="Teh B.T."/>
            <person name="Wongkham C."/>
            <person name="Intapan P.M."/>
            <person name="Maleewong W."/>
            <person name="Yang X."/>
            <person name="Hu M."/>
            <person name="Wang Z."/>
            <person name="Hofmann A."/>
            <person name="Sternberg P.W."/>
            <person name="Tan P."/>
            <person name="Wang J."/>
            <person name="Gasser R.B."/>
        </authorList>
    </citation>
    <scope>NUCLEOTIDE SEQUENCE [LARGE SCALE GENOMIC DNA]</scope>
</reference>
<protein>
    <submittedName>
        <fullName evidence="1">Uncharacterized protein</fullName>
    </submittedName>
</protein>
<name>A0A075A272_OPIVI</name>
<gene>
    <name evidence="1" type="ORF">T265_10189</name>
</gene>
<keyword evidence="2" id="KW-1185">Reference proteome</keyword>
<sequence length="113" mass="12773">MSSTRSCVGWNVLRMPNHHLLKRVLFSMPNSRWRKQRGGQPLTYQRSMKEITKRLGAWKAKIRYVLKNNISYKPCAICTLVAAATLSITGKREPGTYNQTLDAKACSVCSEIG</sequence>
<dbReference type="GeneID" id="20324357"/>
<dbReference type="EMBL" id="KL596962">
    <property type="protein sequence ID" value="KER21499.1"/>
    <property type="molecule type" value="Genomic_DNA"/>
</dbReference>
<evidence type="ECO:0000313" key="1">
    <source>
        <dbReference type="EMBL" id="KER21499.1"/>
    </source>
</evidence>
<evidence type="ECO:0000313" key="2">
    <source>
        <dbReference type="Proteomes" id="UP000054324"/>
    </source>
</evidence>
<dbReference type="CTD" id="20324357"/>